<name>A0ABS0F5C3_9BACL</name>
<evidence type="ECO:0000259" key="2">
    <source>
        <dbReference type="PROSITE" id="PS50943"/>
    </source>
</evidence>
<organism evidence="3 4">
    <name type="scientific">Alicyclobacillus mali</name>
    <name type="common">ex Roth et al. 2021</name>
    <dbReference type="NCBI Taxonomy" id="1123961"/>
    <lineage>
        <taxon>Bacteria</taxon>
        <taxon>Bacillati</taxon>
        <taxon>Bacillota</taxon>
        <taxon>Bacilli</taxon>
        <taxon>Bacillales</taxon>
        <taxon>Alicyclobacillaceae</taxon>
        <taxon>Alicyclobacillus</taxon>
    </lineage>
</organism>
<gene>
    <name evidence="3" type="ORF">IW967_11640</name>
</gene>
<dbReference type="EMBL" id="JADPKZ010000045">
    <property type="protein sequence ID" value="MBF8378507.1"/>
    <property type="molecule type" value="Genomic_DNA"/>
</dbReference>
<sequence length="66" mass="7485">MIRLKEWRERRGLTQTELAERSDVPQSVISSIERGVTQHPTITVLMKLADALDVGLEELVGEEQPQ</sequence>
<dbReference type="PANTHER" id="PTHR46797">
    <property type="entry name" value="HTH-TYPE TRANSCRIPTIONAL REGULATOR"/>
    <property type="match status" value="1"/>
</dbReference>
<dbReference type="CDD" id="cd00093">
    <property type="entry name" value="HTH_XRE"/>
    <property type="match status" value="1"/>
</dbReference>
<dbReference type="PROSITE" id="PS50943">
    <property type="entry name" value="HTH_CROC1"/>
    <property type="match status" value="1"/>
</dbReference>
<dbReference type="SUPFAM" id="SSF47413">
    <property type="entry name" value="lambda repressor-like DNA-binding domains"/>
    <property type="match status" value="1"/>
</dbReference>
<protein>
    <submittedName>
        <fullName evidence="3">Helix-turn-helix transcriptional regulator</fullName>
    </submittedName>
</protein>
<accession>A0ABS0F5C3</accession>
<keyword evidence="4" id="KW-1185">Reference proteome</keyword>
<dbReference type="InterPro" id="IPR050807">
    <property type="entry name" value="TransReg_Diox_bact_type"/>
</dbReference>
<dbReference type="Proteomes" id="UP000642910">
    <property type="component" value="Unassembled WGS sequence"/>
</dbReference>
<keyword evidence="1" id="KW-0238">DNA-binding</keyword>
<dbReference type="InterPro" id="IPR001387">
    <property type="entry name" value="Cro/C1-type_HTH"/>
</dbReference>
<comment type="caution">
    <text evidence="3">The sequence shown here is derived from an EMBL/GenBank/DDBJ whole genome shotgun (WGS) entry which is preliminary data.</text>
</comment>
<evidence type="ECO:0000256" key="1">
    <source>
        <dbReference type="ARBA" id="ARBA00023125"/>
    </source>
</evidence>
<feature type="domain" description="HTH cro/C1-type" evidence="2">
    <location>
        <begin position="4"/>
        <end position="59"/>
    </location>
</feature>
<dbReference type="Gene3D" id="1.10.260.40">
    <property type="entry name" value="lambda repressor-like DNA-binding domains"/>
    <property type="match status" value="1"/>
</dbReference>
<dbReference type="InterPro" id="IPR010982">
    <property type="entry name" value="Lambda_DNA-bd_dom_sf"/>
</dbReference>
<evidence type="ECO:0000313" key="4">
    <source>
        <dbReference type="Proteomes" id="UP000642910"/>
    </source>
</evidence>
<proteinExistence type="predicted"/>
<reference evidence="3 4" key="1">
    <citation type="submission" date="2020-11" db="EMBL/GenBank/DDBJ databases">
        <title>Genomic insight of Alicyclobacillus mali FL 18 reveals a new arsenic-resistant strain, with potential in environmental biotechnology.</title>
        <authorList>
            <person name="Fiorentino G."/>
            <person name="Gallo G."/>
            <person name="Aulitto M."/>
        </authorList>
    </citation>
    <scope>NUCLEOTIDE SEQUENCE [LARGE SCALE GENOMIC DNA]</scope>
    <source>
        <strain evidence="3 4">FL 18</strain>
    </source>
</reference>
<dbReference type="Pfam" id="PF01381">
    <property type="entry name" value="HTH_3"/>
    <property type="match status" value="1"/>
</dbReference>
<dbReference type="RefSeq" id="WP_195867979.1">
    <property type="nucleotide sequence ID" value="NZ_JADPKZ010000045.1"/>
</dbReference>
<dbReference type="PANTHER" id="PTHR46797:SF1">
    <property type="entry name" value="METHYLPHOSPHONATE SYNTHASE"/>
    <property type="match status" value="1"/>
</dbReference>
<dbReference type="SMART" id="SM00530">
    <property type="entry name" value="HTH_XRE"/>
    <property type="match status" value="1"/>
</dbReference>
<evidence type="ECO:0000313" key="3">
    <source>
        <dbReference type="EMBL" id="MBF8378507.1"/>
    </source>
</evidence>